<dbReference type="NCBIfam" id="TIGR00239">
    <property type="entry name" value="2oxo_dh_E1"/>
    <property type="match status" value="1"/>
</dbReference>
<dbReference type="Gene3D" id="3.40.50.12470">
    <property type="match status" value="1"/>
</dbReference>
<dbReference type="SMART" id="SM00861">
    <property type="entry name" value="Transket_pyr"/>
    <property type="match status" value="1"/>
</dbReference>
<dbReference type="SUPFAM" id="SSF52518">
    <property type="entry name" value="Thiamin diphosphate-binding fold (THDP-binding)"/>
    <property type="match status" value="2"/>
</dbReference>
<evidence type="ECO:0000256" key="3">
    <source>
        <dbReference type="ARBA" id="ARBA00022946"/>
    </source>
</evidence>
<dbReference type="GO" id="GO:0030976">
    <property type="term" value="F:thiamine pyrophosphate binding"/>
    <property type="evidence" value="ECO:0007669"/>
    <property type="project" value="InterPro"/>
</dbReference>
<dbReference type="PANTHER" id="PTHR23152">
    <property type="entry name" value="2-OXOGLUTARATE DEHYDROGENASE"/>
    <property type="match status" value="1"/>
</dbReference>
<name>A0AAE1FKU4_PETCI</name>
<dbReference type="Gene3D" id="3.40.50.970">
    <property type="match status" value="1"/>
</dbReference>
<evidence type="ECO:0000313" key="8">
    <source>
        <dbReference type="Proteomes" id="UP001286313"/>
    </source>
</evidence>
<keyword evidence="3" id="KW-0809">Transit peptide</keyword>
<comment type="similarity">
    <text evidence="2">Belongs to the alpha-ketoglutarate dehydrogenase family.</text>
</comment>
<evidence type="ECO:0000313" key="7">
    <source>
        <dbReference type="EMBL" id="KAK3875486.1"/>
    </source>
</evidence>
<dbReference type="InterPro" id="IPR001017">
    <property type="entry name" value="DH_E1"/>
</dbReference>
<dbReference type="Gene3D" id="1.10.287.1150">
    <property type="entry name" value="TPP helical domain"/>
    <property type="match status" value="1"/>
</dbReference>
<dbReference type="Pfam" id="PF02779">
    <property type="entry name" value="Transket_pyr"/>
    <property type="match status" value="1"/>
</dbReference>
<evidence type="ECO:0000256" key="2">
    <source>
        <dbReference type="ARBA" id="ARBA00006936"/>
    </source>
</evidence>
<dbReference type="Pfam" id="PF00676">
    <property type="entry name" value="E1_dh"/>
    <property type="match status" value="1"/>
</dbReference>
<dbReference type="NCBIfam" id="NF006914">
    <property type="entry name" value="PRK09404.1"/>
    <property type="match status" value="1"/>
</dbReference>
<evidence type="ECO:0000256" key="5">
    <source>
        <dbReference type="ARBA" id="ARBA00023052"/>
    </source>
</evidence>
<dbReference type="InterPro" id="IPR029061">
    <property type="entry name" value="THDP-binding"/>
</dbReference>
<dbReference type="InterPro" id="IPR011603">
    <property type="entry name" value="2oxoglutarate_DH_E1"/>
</dbReference>
<dbReference type="AlphaFoldDB" id="A0AAE1FKU4"/>
<dbReference type="EMBL" id="JAWQEG010001960">
    <property type="protein sequence ID" value="KAK3875486.1"/>
    <property type="molecule type" value="Genomic_DNA"/>
</dbReference>
<evidence type="ECO:0000256" key="4">
    <source>
        <dbReference type="ARBA" id="ARBA00023002"/>
    </source>
</evidence>
<dbReference type="InterPro" id="IPR042179">
    <property type="entry name" value="KGD_C_sf"/>
</dbReference>
<sequence>MNSHLIHQLRILRRCLDHLGVSKGLHRPVLCSSVLWRRGYHAWDEVYGCKEQTPTSFTLPADVVQRRAKEGNVYRFIQAYQKYGHLTADINPLQSNIRNVTELDPHLYGLSGDKMYNVEGLVAGCPEQCTLQQLQDILESHYCGHIGTEFAYLPTLEEREWFANAVEGLKDEVVSTEDRVKAAEDILRSQTYDHFLAAKFPSVKRYGVEGADSMNVFFTEIFKSLAQDEVEQLIMAMAHRGRLNFLVGTLQYPPVVMFRKMKGLPEYPPDVKFSGDVLSHLVNSVDLDLEGHKLHVTMLPNPSHLEAVNPVACGKTRARQSSLGEGCYSSDPSARPGDKVVCLQVHGDAALSGQGVMQETLSISAVPHFTIGGALHIAINNQVGYTTPGERTRSTTYCTDIAKMCSFPVIHVNGDHPEAVMKAARLAVRYQRKFRRDVFVDLLCWRRLGHNELDNPHFTNPGMYAVIDARRSTPDTYADSLVEEGVMTQEQVMKTIEDYTTYLASQFSLVDSCVPKAPHLEKQWAGLVQAPGNVEVWDTGVDVTTLKYVGAKSVQIPQDFNVHKHLKKIFVDVRLQKLTEGRGLDWATAEAMAFGSLLLQGYNVRLSGQDVGRGTFSQRHCTLIHQDSDETYIPLNHIKDQQEAHFEVVNSILSEEAVLAFEYGMSVESPNTLCIWEAQFGDFYNGAQIMIDTYVSSGEAKWLTQSGLVMVLPHGYDGAGPEHSSCHIERFLQNSDSSETRPDGENINWAIVNPTTPAQYFHLLRKQMIRNYRKPLIIAGPKTILRLPAATSDLKEMAPGTHFLPVIGDDSVKANDVKNVVFVSGKHYYSLVNERQARNITNTAIIRVECLCPFPTSEINKELAKYKKAKKFVWSQEEHRNMGAWYFVHPRFENLCSTKLQYAGRDVLGTTAVGVEQRHKSEIQELLNQTFSP</sequence>
<dbReference type="InterPro" id="IPR005475">
    <property type="entry name" value="Transketolase-like_Pyr-bd"/>
</dbReference>
<dbReference type="NCBIfam" id="NF008907">
    <property type="entry name" value="PRK12270.1"/>
    <property type="match status" value="1"/>
</dbReference>
<dbReference type="CDD" id="cd02016">
    <property type="entry name" value="TPP_E1_OGDC_like"/>
    <property type="match status" value="1"/>
</dbReference>
<protein>
    <recommendedName>
        <fullName evidence="6">Transketolase-like pyrimidine-binding domain-containing protein</fullName>
    </recommendedName>
</protein>
<keyword evidence="8" id="KW-1185">Reference proteome</keyword>
<feature type="domain" description="Transketolase-like pyrimidine-binding" evidence="6">
    <location>
        <begin position="584"/>
        <end position="787"/>
    </location>
</feature>
<dbReference type="InterPro" id="IPR031717">
    <property type="entry name" value="ODO-1/KGD_C"/>
</dbReference>
<accession>A0AAE1FKU4</accession>
<dbReference type="GO" id="GO:0016624">
    <property type="term" value="F:oxidoreductase activity, acting on the aldehyde or oxo group of donors, disulfide as acceptor"/>
    <property type="evidence" value="ECO:0007669"/>
    <property type="project" value="InterPro"/>
</dbReference>
<dbReference type="Gene3D" id="3.40.50.11610">
    <property type="entry name" value="Multifunctional 2-oxoglutarate metabolism enzyme, C-terminal domain"/>
    <property type="match status" value="1"/>
</dbReference>
<evidence type="ECO:0000256" key="1">
    <source>
        <dbReference type="ARBA" id="ARBA00001964"/>
    </source>
</evidence>
<proteinExistence type="inferred from homology"/>
<keyword evidence="5" id="KW-0786">Thiamine pyrophosphate</keyword>
<comment type="caution">
    <text evidence="7">The sequence shown here is derived from an EMBL/GenBank/DDBJ whole genome shotgun (WGS) entry which is preliminary data.</text>
</comment>
<keyword evidence="4" id="KW-0560">Oxidoreductase</keyword>
<organism evidence="7 8">
    <name type="scientific">Petrolisthes cinctipes</name>
    <name type="common">Flat porcelain crab</name>
    <dbReference type="NCBI Taxonomy" id="88211"/>
    <lineage>
        <taxon>Eukaryota</taxon>
        <taxon>Metazoa</taxon>
        <taxon>Ecdysozoa</taxon>
        <taxon>Arthropoda</taxon>
        <taxon>Crustacea</taxon>
        <taxon>Multicrustacea</taxon>
        <taxon>Malacostraca</taxon>
        <taxon>Eumalacostraca</taxon>
        <taxon>Eucarida</taxon>
        <taxon>Decapoda</taxon>
        <taxon>Pleocyemata</taxon>
        <taxon>Anomura</taxon>
        <taxon>Galatheoidea</taxon>
        <taxon>Porcellanidae</taxon>
        <taxon>Petrolisthes</taxon>
    </lineage>
</organism>
<comment type="cofactor">
    <cofactor evidence="1">
        <name>thiamine diphosphate</name>
        <dbReference type="ChEBI" id="CHEBI:58937"/>
    </cofactor>
</comment>
<dbReference type="Proteomes" id="UP001286313">
    <property type="component" value="Unassembled WGS sequence"/>
</dbReference>
<dbReference type="Pfam" id="PF16870">
    <property type="entry name" value="OxoGdeHyase_C"/>
    <property type="match status" value="1"/>
</dbReference>
<dbReference type="PIRSF" id="PIRSF000157">
    <property type="entry name" value="Oxoglu_dh_E1"/>
    <property type="match status" value="1"/>
</dbReference>
<evidence type="ECO:0000259" key="6">
    <source>
        <dbReference type="SMART" id="SM00861"/>
    </source>
</evidence>
<dbReference type="PANTHER" id="PTHR23152:SF4">
    <property type="entry name" value="2-OXOADIPATE DEHYDROGENASE COMPLEX COMPONENT E1"/>
    <property type="match status" value="1"/>
</dbReference>
<gene>
    <name evidence="7" type="ORF">Pcinc_019642</name>
</gene>
<reference evidence="7" key="1">
    <citation type="submission" date="2023-10" db="EMBL/GenBank/DDBJ databases">
        <title>Genome assemblies of two species of porcelain crab, Petrolisthes cinctipes and Petrolisthes manimaculis (Anomura: Porcellanidae).</title>
        <authorList>
            <person name="Angst P."/>
        </authorList>
    </citation>
    <scope>NUCLEOTIDE SEQUENCE</scope>
    <source>
        <strain evidence="7">PB745_01</strain>
        <tissue evidence="7">Gill</tissue>
    </source>
</reference>